<protein>
    <submittedName>
        <fullName evidence="1">Uncharacterized protein</fullName>
    </submittedName>
</protein>
<gene>
    <name evidence="1" type="ORF">Satyrvirus36_9</name>
</gene>
<reference evidence="1" key="1">
    <citation type="submission" date="2018-10" db="EMBL/GenBank/DDBJ databases">
        <title>Hidden diversity of soil giant viruses.</title>
        <authorList>
            <person name="Schulz F."/>
            <person name="Alteio L."/>
            <person name="Goudeau D."/>
            <person name="Ryan E.M."/>
            <person name="Malmstrom R.R."/>
            <person name="Blanchard J."/>
            <person name="Woyke T."/>
        </authorList>
    </citation>
    <scope>NUCLEOTIDE SEQUENCE</scope>
    <source>
        <strain evidence="1">SAV1</strain>
    </source>
</reference>
<sequence>MNETKSYLKAIFDSISKKEKEIEYPFDLEKYNSELKMNDLIECCNKNKKSSNEIFNEYLVEIKGKDPEIDIKQYYKKIYENNKIEYMSSLDYCFKAFKESLVKKDTFIVRVLKIVRDTQTTEQEWENLTSRAKFGALANFLHILKFKKYECSCTYHCIKMQNKYWCFKLIITKFNESDVFEDIINDYLEVNALA</sequence>
<name>A0A3G5AHH3_9VIRU</name>
<evidence type="ECO:0000313" key="1">
    <source>
        <dbReference type="EMBL" id="AYV85751.1"/>
    </source>
</evidence>
<proteinExistence type="predicted"/>
<accession>A0A3G5AHH3</accession>
<organism evidence="1">
    <name type="scientific">Satyrvirus sp</name>
    <dbReference type="NCBI Taxonomy" id="2487771"/>
    <lineage>
        <taxon>Viruses</taxon>
        <taxon>Varidnaviria</taxon>
        <taxon>Bamfordvirae</taxon>
        <taxon>Nucleocytoviricota</taxon>
        <taxon>Megaviricetes</taxon>
        <taxon>Imitervirales</taxon>
        <taxon>Mimiviridae</taxon>
        <taxon>Megamimivirinae</taxon>
    </lineage>
</organism>
<dbReference type="EMBL" id="MK072472">
    <property type="protein sequence ID" value="AYV85751.1"/>
    <property type="molecule type" value="Genomic_DNA"/>
</dbReference>